<dbReference type="OrthoDB" id="1935327at2759"/>
<evidence type="ECO:0000256" key="4">
    <source>
        <dbReference type="SAM" id="Coils"/>
    </source>
</evidence>
<keyword evidence="4" id="KW-0175">Coiled coil</keyword>
<keyword evidence="1" id="KW-0677">Repeat</keyword>
<evidence type="ECO:0000256" key="2">
    <source>
        <dbReference type="ARBA" id="ARBA00022741"/>
    </source>
</evidence>
<keyword evidence="3" id="KW-0611">Plant defense</keyword>
<dbReference type="SUPFAM" id="SSF52058">
    <property type="entry name" value="L domain-like"/>
    <property type="match status" value="1"/>
</dbReference>
<evidence type="ECO:0008006" key="9">
    <source>
        <dbReference type="Google" id="ProtNLM"/>
    </source>
</evidence>
<evidence type="ECO:0000256" key="1">
    <source>
        <dbReference type="ARBA" id="ARBA00022737"/>
    </source>
</evidence>
<protein>
    <recommendedName>
        <fullName evidence="9">Rx N-terminal domain-containing protein</fullName>
    </recommendedName>
</protein>
<proteinExistence type="predicted"/>
<gene>
    <name evidence="7" type="ORF">Cgig2_017580</name>
</gene>
<evidence type="ECO:0000259" key="5">
    <source>
        <dbReference type="Pfam" id="PF18052"/>
    </source>
</evidence>
<feature type="domain" description="Disease resistance N-terminal" evidence="5">
    <location>
        <begin position="9"/>
        <end position="95"/>
    </location>
</feature>
<evidence type="ECO:0000313" key="8">
    <source>
        <dbReference type="Proteomes" id="UP001153076"/>
    </source>
</evidence>
<dbReference type="Gene3D" id="1.20.5.4130">
    <property type="match status" value="1"/>
</dbReference>
<dbReference type="GO" id="GO:0006952">
    <property type="term" value="P:defense response"/>
    <property type="evidence" value="ECO:0007669"/>
    <property type="project" value="UniProtKB-KW"/>
</dbReference>
<dbReference type="InterPro" id="IPR041118">
    <property type="entry name" value="Rx_N"/>
</dbReference>
<dbReference type="InterPro" id="IPR056789">
    <property type="entry name" value="LRR_R13L1-DRL21"/>
</dbReference>
<dbReference type="EMBL" id="JAKOGI010000061">
    <property type="protein sequence ID" value="KAJ8446078.1"/>
    <property type="molecule type" value="Genomic_DNA"/>
</dbReference>
<dbReference type="GO" id="GO:0000166">
    <property type="term" value="F:nucleotide binding"/>
    <property type="evidence" value="ECO:0007669"/>
    <property type="project" value="UniProtKB-KW"/>
</dbReference>
<dbReference type="Gene3D" id="3.80.10.10">
    <property type="entry name" value="Ribonuclease Inhibitor"/>
    <property type="match status" value="2"/>
</dbReference>
<dbReference type="Pfam" id="PF18052">
    <property type="entry name" value="Rx_N"/>
    <property type="match status" value="1"/>
</dbReference>
<dbReference type="AlphaFoldDB" id="A0A9Q1KMF2"/>
<evidence type="ECO:0000256" key="3">
    <source>
        <dbReference type="ARBA" id="ARBA00022821"/>
    </source>
</evidence>
<feature type="domain" description="R13L1/DRL21-like LRR repeat region" evidence="6">
    <location>
        <begin position="340"/>
        <end position="461"/>
    </location>
</feature>
<comment type="caution">
    <text evidence="7">The sequence shown here is derived from an EMBL/GenBank/DDBJ whole genome shotgun (WGS) entry which is preliminary data.</text>
</comment>
<dbReference type="InterPro" id="IPR032675">
    <property type="entry name" value="LRR_dom_sf"/>
</dbReference>
<reference evidence="7" key="1">
    <citation type="submission" date="2022-04" db="EMBL/GenBank/DDBJ databases">
        <title>Carnegiea gigantea Genome sequencing and assembly v2.</title>
        <authorList>
            <person name="Copetti D."/>
            <person name="Sanderson M.J."/>
            <person name="Burquez A."/>
            <person name="Wojciechowski M.F."/>
        </authorList>
    </citation>
    <scope>NUCLEOTIDE SEQUENCE</scope>
    <source>
        <strain evidence="7">SGP5-SGP5p</strain>
        <tissue evidence="7">Aerial part</tissue>
    </source>
</reference>
<dbReference type="PANTHER" id="PTHR47186">
    <property type="entry name" value="LEUCINE-RICH REPEAT-CONTAINING PROTEIN 57"/>
    <property type="match status" value="1"/>
</dbReference>
<accession>A0A9Q1KMF2</accession>
<keyword evidence="8" id="KW-1185">Reference proteome</keyword>
<name>A0A9Q1KMF2_9CARY</name>
<evidence type="ECO:0000259" key="6">
    <source>
        <dbReference type="Pfam" id="PF25019"/>
    </source>
</evidence>
<keyword evidence="2" id="KW-0547">Nucleotide-binding</keyword>
<dbReference type="Pfam" id="PF25019">
    <property type="entry name" value="LRR_R13L1-DRL21"/>
    <property type="match status" value="1"/>
</dbReference>
<dbReference type="PANTHER" id="PTHR47186:SF34">
    <property type="entry name" value="DISEASE RESISTANCE PROTEIN RGA2-LIKE"/>
    <property type="match status" value="1"/>
</dbReference>
<feature type="coiled-coil region" evidence="4">
    <location>
        <begin position="35"/>
        <end position="84"/>
    </location>
</feature>
<dbReference type="Proteomes" id="UP001153076">
    <property type="component" value="Unassembled WGS sequence"/>
</dbReference>
<sequence length="676" mass="77877">MAESIVSDLIGRALELLGQSAVDRIAPYFGGRGKLNELQLTMEMIQARLHDAEMRQEAEDGALIKSWLKRLKRAMYRLEDLLEEVTVIDKQDEHRASGKLTKMVCFLPSNLRFLKMNKRLFYEAQDIMRELDRVTSNMDRFHFNVSLSDQERGALKMQKRREETYSFIQEEEVIGRDEDKKRSSSYSASHIRSFFTSQRSPFLRYSTFSIYFESNLNDIFSSLRQLRALDLGQKLYDSLPDSIGELKHLRYLRVRMMSYDLPRGITKLQYLQTLNLNGSLCLMELPSEFYKLTNLQHLQITPDSGNFYSDSSLIDLPPRFGELISLQSLDKFIVRKNRLDALSRMNLVGKLGIFYVKHQQNATLEAKKANLKAKKLTVLHLSFNDEELVTDEANELLECLQPPSTLKHLSVNNWKGTRFPNWGIHQLPNLVTMRIVNCRGCQHLPPFSQLPHLKNLDISDCEELDLWDVNEQDGDIDNSGDDNFVNSSTWACLKSLYSLSLSKMSNLQSLPSGIGGISTLEELSISGLFNLKTLPESIGQLSRLHRLQLRYCPQLEALPRSIQNLAALQQLRVVGCPQPRSRCLEPGRDDWPLIQHIPCIEIRQLRALDLGDDKRYESLADSIGKLKQLRINLVRSLGIFYKKHRQDAITEAKKANLKGKERTVLYMRFLQRWGIS</sequence>
<organism evidence="7 8">
    <name type="scientific">Carnegiea gigantea</name>
    <dbReference type="NCBI Taxonomy" id="171969"/>
    <lineage>
        <taxon>Eukaryota</taxon>
        <taxon>Viridiplantae</taxon>
        <taxon>Streptophyta</taxon>
        <taxon>Embryophyta</taxon>
        <taxon>Tracheophyta</taxon>
        <taxon>Spermatophyta</taxon>
        <taxon>Magnoliopsida</taxon>
        <taxon>eudicotyledons</taxon>
        <taxon>Gunneridae</taxon>
        <taxon>Pentapetalae</taxon>
        <taxon>Caryophyllales</taxon>
        <taxon>Cactineae</taxon>
        <taxon>Cactaceae</taxon>
        <taxon>Cactoideae</taxon>
        <taxon>Echinocereeae</taxon>
        <taxon>Carnegiea</taxon>
    </lineage>
</organism>
<evidence type="ECO:0000313" key="7">
    <source>
        <dbReference type="EMBL" id="KAJ8446078.1"/>
    </source>
</evidence>